<feature type="transmembrane region" description="Helical" evidence="1">
    <location>
        <begin position="35"/>
        <end position="57"/>
    </location>
</feature>
<feature type="transmembrane region" description="Helical" evidence="1">
    <location>
        <begin position="115"/>
        <end position="140"/>
    </location>
</feature>
<gene>
    <name evidence="3" type="ORF">B1P95_04195</name>
    <name evidence="4" type="ORF">DKP91_08195</name>
    <name evidence="5" type="ORF">DTPHA_600460</name>
    <name evidence="2" type="ORF">GBM73_13620</name>
</gene>
<evidence type="ECO:0000313" key="9">
    <source>
        <dbReference type="Proteomes" id="UP000469871"/>
    </source>
</evidence>
<keyword evidence="1" id="KW-0812">Transmembrane</keyword>
<evidence type="ECO:0000256" key="1">
    <source>
        <dbReference type="SAM" id="Phobius"/>
    </source>
</evidence>
<evidence type="ECO:0000313" key="7">
    <source>
        <dbReference type="Proteomes" id="UP000191171"/>
    </source>
</evidence>
<dbReference type="EMBL" id="MVGJ01000017">
    <property type="protein sequence ID" value="OOL83382.1"/>
    <property type="molecule type" value="Genomic_DNA"/>
</dbReference>
<feature type="transmembrane region" description="Helical" evidence="1">
    <location>
        <begin position="342"/>
        <end position="359"/>
    </location>
</feature>
<accession>A0A133CTT1</accession>
<organism evidence="4 8">
    <name type="scientific">Enterococcus faecium</name>
    <name type="common">Streptococcus faecium</name>
    <dbReference type="NCBI Taxonomy" id="1352"/>
    <lineage>
        <taxon>Bacteria</taxon>
        <taxon>Bacillati</taxon>
        <taxon>Bacillota</taxon>
        <taxon>Bacilli</taxon>
        <taxon>Lactobacillales</taxon>
        <taxon>Enterococcaceae</taxon>
        <taxon>Enterococcus</taxon>
    </lineage>
</organism>
<evidence type="ECO:0000313" key="4">
    <source>
        <dbReference type="EMBL" id="PZM55650.1"/>
    </source>
</evidence>
<name>A0A133CTT1_ENTFC</name>
<proteinExistence type="predicted"/>
<evidence type="ECO:0000313" key="6">
    <source>
        <dbReference type="Proteomes" id="UP000183509"/>
    </source>
</evidence>
<feature type="transmembrane region" description="Helical" evidence="1">
    <location>
        <begin position="243"/>
        <end position="260"/>
    </location>
</feature>
<feature type="transmembrane region" description="Helical" evidence="1">
    <location>
        <begin position="495"/>
        <end position="516"/>
    </location>
</feature>
<dbReference type="EMBL" id="FKLM01000005">
    <property type="protein sequence ID" value="SAY76595.1"/>
    <property type="molecule type" value="Genomic_DNA"/>
</dbReference>
<feature type="transmembrane region" description="Helical" evidence="1">
    <location>
        <begin position="463"/>
        <end position="489"/>
    </location>
</feature>
<dbReference type="Proteomes" id="UP000249070">
    <property type="component" value="Unassembled WGS sequence"/>
</dbReference>
<feature type="transmembrane region" description="Helical" evidence="1">
    <location>
        <begin position="308"/>
        <end position="330"/>
    </location>
</feature>
<dbReference type="EMBL" id="WEFP01000002">
    <property type="protein sequence ID" value="KAB7572843.1"/>
    <property type="molecule type" value="Genomic_DNA"/>
</dbReference>
<sequence>MYKRQLLELIRVNLLYVNPQLTNKAREKGKKGKRLTIYLLSQNLFSGLIFLLIYGFAMFAMNFVKLPGFFTYYVALFGMLGLTQSISVIYNIFFEGNDLQVFLPLPFGQEQVFSAKILVVALTIIPFVFPLLVMFILTGWRADLGILLTIIISILLFSLFLIILFCLASLIVFGLARTAVFKKHRKTVSSILLGSSMLIAFAGIMWMNHQTGTIENELTDRHPISILLPFYDAASQPLSQQGLLGWGILAITALGFFLAVKQLIVPKLTEQLTDSNSEFKIKRTHKKNQNVHQLLFSYNAQLVKEPNLIMQVLSSSLLTPIIFILAFALGGEIKLTDLDNKLIGVVFLVGIALAFLTVNQTSFISNLISLDQENFLFIRSLPISMNQYLKEKFRFGWILQSFLTGGIALLSGLSFQLPLFFIPSLLFGSLFGCYLLSLRYFARDYRLLLLNWTNINQLFNRGSGSLGLVATMMGSLIISIILIVLYGMLALFYPFWLVNIPVIGLVLILSALWIVYYQRTFWKKFE</sequence>
<dbReference type="EMBL" id="QHGU01000034">
    <property type="protein sequence ID" value="PZM55650.1"/>
    <property type="molecule type" value="Genomic_DNA"/>
</dbReference>
<dbReference type="Proteomes" id="UP000191171">
    <property type="component" value="Unassembled WGS sequence"/>
</dbReference>
<reference evidence="3 7" key="2">
    <citation type="submission" date="2017-02" db="EMBL/GenBank/DDBJ databases">
        <title>Clonality and virulence of isolates of VRE in Hematopoietic Stem Cell Transplanted (HSCT) patients.</title>
        <authorList>
            <person name="Marchi A.P."/>
            <person name="Martins R.C."/>
            <person name="Marie S.K."/>
            <person name="Levin A.S."/>
            <person name="Costa S.F."/>
        </authorList>
    </citation>
    <scope>NUCLEOTIDE SEQUENCE [LARGE SCALE GENOMIC DNA]</scope>
    <source>
        <strain evidence="3 7">LIM1759</strain>
    </source>
</reference>
<dbReference type="RefSeq" id="WP_002296509.1">
    <property type="nucleotide sequence ID" value="NZ_AP022341.1"/>
</dbReference>
<protein>
    <submittedName>
        <fullName evidence="4">ABC transporter</fullName>
    </submittedName>
</protein>
<feature type="transmembrane region" description="Helical" evidence="1">
    <location>
        <begin position="395"/>
        <end position="415"/>
    </location>
</feature>
<keyword evidence="1" id="KW-1133">Transmembrane helix</keyword>
<dbReference type="AlphaFoldDB" id="A0A133CTT1"/>
<reference evidence="5 6" key="1">
    <citation type="submission" date="2016-04" db="EMBL/GenBank/DDBJ databases">
        <authorList>
            <person name="Millard A."/>
        </authorList>
    </citation>
    <scope>NUCLEOTIDE SEQUENCE [LARGE SCALE GENOMIC DNA]</scope>
    <source>
        <strain evidence="5">Isolate 22</strain>
    </source>
</reference>
<dbReference type="GeneID" id="66454899"/>
<feature type="transmembrane region" description="Helical" evidence="1">
    <location>
        <begin position="69"/>
        <end position="94"/>
    </location>
</feature>
<reference evidence="2 9" key="4">
    <citation type="submission" date="2019-10" db="EMBL/GenBank/DDBJ databases">
        <title>Evolutionary dynamics of vancomycin-resistant Enterococcus faecium during gastrointestinal tract colonization and bloodstream infection in immunocompromised pediatric patients.</title>
        <authorList>
            <person name="Chilambi G.S."/>
            <person name="Nordstrom H.R."/>
            <person name="Evans D.R."/>
            <person name="Ferrolino J."/>
            <person name="Hayden R.T."/>
            <person name="Maron G.M."/>
            <person name="Vo A.N."/>
            <person name="Gilmore M.S."/>
            <person name="Wolf J."/>
            <person name="Rosch J.W."/>
            <person name="Van Tyne D."/>
        </authorList>
    </citation>
    <scope>NUCLEOTIDE SEQUENCE [LARGE SCALE GENOMIC DNA]</scope>
    <source>
        <strain evidence="2 9">VRECG27</strain>
    </source>
</reference>
<evidence type="ECO:0000313" key="8">
    <source>
        <dbReference type="Proteomes" id="UP000249070"/>
    </source>
</evidence>
<evidence type="ECO:0000313" key="5">
    <source>
        <dbReference type="EMBL" id="SAY76595.1"/>
    </source>
</evidence>
<feature type="transmembrane region" description="Helical" evidence="1">
    <location>
        <begin position="146"/>
        <end position="176"/>
    </location>
</feature>
<evidence type="ECO:0000313" key="2">
    <source>
        <dbReference type="EMBL" id="KAB7572843.1"/>
    </source>
</evidence>
<dbReference type="Proteomes" id="UP000183509">
    <property type="component" value="Unassembled WGS sequence"/>
</dbReference>
<feature type="transmembrane region" description="Helical" evidence="1">
    <location>
        <begin position="188"/>
        <end position="207"/>
    </location>
</feature>
<evidence type="ECO:0000313" key="3">
    <source>
        <dbReference type="EMBL" id="OOL83382.1"/>
    </source>
</evidence>
<reference evidence="4 8" key="3">
    <citation type="submission" date="2018-05" db="EMBL/GenBank/DDBJ databases">
        <title>Vancomycin-resistant Enterococcus faecium strain from Chelyabinsk, Russia.</title>
        <authorList>
            <person name="Gostev V."/>
            <person name="Goncharov A."/>
            <person name="Kolodzhieva V."/>
            <person name="Suvorov A."/>
            <person name="Sidorenko S."/>
            <person name="Zueva L."/>
        </authorList>
    </citation>
    <scope>NUCLEOTIDE SEQUENCE [LARGE SCALE GENOMIC DNA]</scope>
    <source>
        <strain evidence="4 8">20</strain>
    </source>
</reference>
<dbReference type="Proteomes" id="UP000469871">
    <property type="component" value="Unassembled WGS sequence"/>
</dbReference>
<dbReference type="OMA" id="LKWQDVT"/>
<feature type="transmembrane region" description="Helical" evidence="1">
    <location>
        <begin position="421"/>
        <end position="442"/>
    </location>
</feature>
<keyword evidence="1" id="KW-0472">Membrane</keyword>
<comment type="caution">
    <text evidence="4">The sequence shown here is derived from an EMBL/GenBank/DDBJ whole genome shotgun (WGS) entry which is preliminary data.</text>
</comment>
<dbReference type="STRING" id="1352.AL014_01900"/>